<name>A0A2W4T7I0_9GAMM</name>
<dbReference type="InterPro" id="IPR008462">
    <property type="entry name" value="CsbD"/>
</dbReference>
<feature type="domain" description="CsbD-like" evidence="2">
    <location>
        <begin position="4"/>
        <end position="56"/>
    </location>
</feature>
<dbReference type="Gene3D" id="1.10.1470.10">
    <property type="entry name" value="YjbJ"/>
    <property type="match status" value="1"/>
</dbReference>
<evidence type="ECO:0000259" key="2">
    <source>
        <dbReference type="Pfam" id="PF05532"/>
    </source>
</evidence>
<dbReference type="EMBL" id="QJPH01000314">
    <property type="protein sequence ID" value="PZN78717.1"/>
    <property type="molecule type" value="Genomic_DNA"/>
</dbReference>
<reference evidence="3 4" key="1">
    <citation type="journal article" date="2018" name="Aquat. Microb. Ecol.">
        <title>Gammaproteobacterial methanotrophs dominate.</title>
        <authorList>
            <person name="Rissanen A.J."/>
            <person name="Saarenheimo J."/>
            <person name="Tiirola M."/>
            <person name="Peura S."/>
            <person name="Aalto S.L."/>
            <person name="Karvinen A."/>
            <person name="Nykanen H."/>
        </authorList>
    </citation>
    <scope>NUCLEOTIDE SEQUENCE [LARGE SCALE GENOMIC DNA]</scope>
    <source>
        <strain evidence="3">AMbin10</strain>
    </source>
</reference>
<sequence>MNKEQVKGRIEEVKGKAKEVAGEILDDDELEAEGNVQKHVGKVQAGLGDLKEDIKDEIRENS</sequence>
<dbReference type="Pfam" id="PF05532">
    <property type="entry name" value="CsbD"/>
    <property type="match status" value="1"/>
</dbReference>
<dbReference type="AlphaFoldDB" id="A0A2W4T7I0"/>
<gene>
    <name evidence="3" type="ORF">DM484_12640</name>
</gene>
<proteinExistence type="inferred from homology"/>
<organism evidence="3 4">
    <name type="scientific">Candidatus Methylumidiphilus alinenensis</name>
    <dbReference type="NCBI Taxonomy" id="2202197"/>
    <lineage>
        <taxon>Bacteria</taxon>
        <taxon>Pseudomonadati</taxon>
        <taxon>Pseudomonadota</taxon>
        <taxon>Gammaproteobacteria</taxon>
        <taxon>Methylococcales</taxon>
        <taxon>Candidatus Methylumidiphilus</taxon>
    </lineage>
</organism>
<comment type="similarity">
    <text evidence="1">Belongs to the UPF0337 (CsbD) family.</text>
</comment>
<evidence type="ECO:0000313" key="3">
    <source>
        <dbReference type="EMBL" id="PZN78717.1"/>
    </source>
</evidence>
<dbReference type="SUPFAM" id="SSF69047">
    <property type="entry name" value="Hypothetical protein YjbJ"/>
    <property type="match status" value="1"/>
</dbReference>
<dbReference type="Proteomes" id="UP000249396">
    <property type="component" value="Unassembled WGS sequence"/>
</dbReference>
<dbReference type="InterPro" id="IPR036629">
    <property type="entry name" value="YjbJ_sf"/>
</dbReference>
<comment type="caution">
    <text evidence="3">The sequence shown here is derived from an EMBL/GenBank/DDBJ whole genome shotgun (WGS) entry which is preliminary data.</text>
</comment>
<accession>A0A2W4T7I0</accession>
<evidence type="ECO:0000256" key="1">
    <source>
        <dbReference type="ARBA" id="ARBA00009129"/>
    </source>
</evidence>
<evidence type="ECO:0000313" key="4">
    <source>
        <dbReference type="Proteomes" id="UP000249396"/>
    </source>
</evidence>
<protein>
    <submittedName>
        <fullName evidence="3">CsbD family protein</fullName>
    </submittedName>
</protein>